<evidence type="ECO:0000313" key="2">
    <source>
        <dbReference type="EMBL" id="RFT16384.1"/>
    </source>
</evidence>
<organism evidence="2 3">
    <name type="scientific">Candidatus Saccharicenans subterraneus</name>
    <dbReference type="NCBI Taxonomy" id="2508984"/>
    <lineage>
        <taxon>Bacteria</taxon>
        <taxon>Candidatus Aminicenantota</taxon>
        <taxon>Candidatus Aminicenantia</taxon>
        <taxon>Candidatus Aminicenantales</taxon>
        <taxon>Candidatus Saccharicenantaceae</taxon>
        <taxon>Candidatus Saccharicenans</taxon>
    </lineage>
</organism>
<proteinExistence type="predicted"/>
<gene>
    <name evidence="2" type="ORF">OP8BY_1562</name>
</gene>
<name>A0A3E2BNU5_9BACT</name>
<accession>A0A3E2BNU5</accession>
<dbReference type="Proteomes" id="UP000257323">
    <property type="component" value="Unassembled WGS sequence"/>
</dbReference>
<evidence type="ECO:0000256" key="1">
    <source>
        <dbReference type="SAM" id="MobiDB-lite"/>
    </source>
</evidence>
<feature type="compositionally biased region" description="Basic and acidic residues" evidence="1">
    <location>
        <begin position="24"/>
        <end position="37"/>
    </location>
</feature>
<reference evidence="2 3" key="1">
    <citation type="submission" date="2018-08" db="EMBL/GenBank/DDBJ databases">
        <title>Genome analysis of the thermophilic bacterium of the candidate phylum Aminicenantes from deep subsurface aquifer revealed its physiology and ecological role.</title>
        <authorList>
            <person name="Kadnikov V.V."/>
            <person name="Mardanov A.V."/>
            <person name="Beletsky A.V."/>
            <person name="Karnachuk O.V."/>
            <person name="Ravin N.V."/>
        </authorList>
    </citation>
    <scope>NUCLEOTIDE SEQUENCE [LARGE SCALE GENOMIC DNA]</scope>
    <source>
        <strain evidence="2">BY38</strain>
    </source>
</reference>
<feature type="region of interest" description="Disordered" evidence="1">
    <location>
        <begin position="1"/>
        <end position="37"/>
    </location>
</feature>
<sequence length="37" mass="4119">MHRQISGRPARPAAQTRVKPGRPGPEELRKGKLEQQG</sequence>
<comment type="caution">
    <text evidence="2">The sequence shown here is derived from an EMBL/GenBank/DDBJ whole genome shotgun (WGS) entry which is preliminary data.</text>
</comment>
<protein>
    <submittedName>
        <fullName evidence="2">Uncharacterized protein</fullName>
    </submittedName>
</protein>
<dbReference type="EMBL" id="QUAH01000003">
    <property type="protein sequence ID" value="RFT16384.1"/>
    <property type="molecule type" value="Genomic_DNA"/>
</dbReference>
<dbReference type="AlphaFoldDB" id="A0A3E2BNU5"/>
<evidence type="ECO:0000313" key="3">
    <source>
        <dbReference type="Proteomes" id="UP000257323"/>
    </source>
</evidence>